<feature type="domain" description="cGAS/DncV-like nucleotidyltransferase C-terminal helical" evidence="5">
    <location>
        <begin position="181"/>
        <end position="295"/>
    </location>
</feature>
<dbReference type="SUPFAM" id="SSF81301">
    <property type="entry name" value="Nucleotidyltransferase"/>
    <property type="match status" value="1"/>
</dbReference>
<keyword evidence="2" id="KW-0548">Nucleotidyltransferase</keyword>
<comment type="caution">
    <text evidence="6">The sequence shown here is derived from an EMBL/GenBank/DDBJ whole genome shotgun (WGS) entry which is preliminary data.</text>
</comment>
<keyword evidence="7" id="KW-1185">Reference proteome</keyword>
<name>A0ABQ2YM79_9NEIS</name>
<keyword evidence="3" id="KW-0547">Nucleotide-binding</keyword>
<evidence type="ECO:0000256" key="3">
    <source>
        <dbReference type="ARBA" id="ARBA00022741"/>
    </source>
</evidence>
<reference evidence="7" key="1">
    <citation type="journal article" date="2019" name="Int. J. Syst. Evol. Microbiol.">
        <title>The Global Catalogue of Microorganisms (GCM) 10K type strain sequencing project: providing services to taxonomists for standard genome sequencing and annotation.</title>
        <authorList>
            <consortium name="The Broad Institute Genomics Platform"/>
            <consortium name="The Broad Institute Genome Sequencing Center for Infectious Disease"/>
            <person name="Wu L."/>
            <person name="Ma J."/>
        </authorList>
    </citation>
    <scope>NUCLEOTIDE SEQUENCE [LARGE SCALE GENOMIC DNA]</scope>
    <source>
        <strain evidence="7">KCTC 32041</strain>
    </source>
</reference>
<evidence type="ECO:0000256" key="2">
    <source>
        <dbReference type="ARBA" id="ARBA00022695"/>
    </source>
</evidence>
<dbReference type="InterPro" id="IPR006116">
    <property type="entry name" value="NT_2-5OAS_ClassI-CCAase"/>
</dbReference>
<dbReference type="InterPro" id="IPR043519">
    <property type="entry name" value="NT_sf"/>
</dbReference>
<dbReference type="Pfam" id="PF26305">
    <property type="entry name" value="CD_NTase_C"/>
    <property type="match status" value="1"/>
</dbReference>
<gene>
    <name evidence="6" type="ORF">GCM10011290_14250</name>
</gene>
<keyword evidence="1" id="KW-0808">Transferase</keyword>
<dbReference type="Proteomes" id="UP000600877">
    <property type="component" value="Unassembled WGS sequence"/>
</dbReference>
<protein>
    <submittedName>
        <fullName evidence="6">Nucleotidyltransferase</fullName>
    </submittedName>
</protein>
<evidence type="ECO:0000259" key="5">
    <source>
        <dbReference type="Pfam" id="PF26305"/>
    </source>
</evidence>
<evidence type="ECO:0000256" key="1">
    <source>
        <dbReference type="ARBA" id="ARBA00022679"/>
    </source>
</evidence>
<organism evidence="6 7">
    <name type="scientific">Vogesella alkaliphila</name>
    <dbReference type="NCBI Taxonomy" id="1193621"/>
    <lineage>
        <taxon>Bacteria</taxon>
        <taxon>Pseudomonadati</taxon>
        <taxon>Pseudomonadota</taxon>
        <taxon>Betaproteobacteria</taxon>
        <taxon>Neisseriales</taxon>
        <taxon>Chromobacteriaceae</taxon>
        <taxon>Vogesella</taxon>
    </lineage>
</organism>
<dbReference type="RefSeq" id="WP_189373462.1">
    <property type="nucleotide sequence ID" value="NZ_BMYW01000004.1"/>
</dbReference>
<sequence length="297" mass="33721">MGIPESQLEIWSHQGSITQSSTTYNTVKSALEATNTAYHGKNYKVFLQGSYGNDTNIYAESDVDVVIQLDDVYYSDITELSPEDKKAYDRAFIPASYTYDQYKKDVIAALEVRFGSDVKTGGKAIAVAANGGRRKADVIAAMQFRRYWKFRGAYDSIYDEGICFFSAAGERIVNYPKQHSENLTRKHQSSNTWLKPMVRVLKNLRGRLVADGTLKVGIAPSYYIEGLLYNVPNEKFGSSYVDSFINAMNWIQTEADKSKLVCANEQYYLLWEGAHTSWERDDAEAFIEAAIRLWNDW</sequence>
<evidence type="ECO:0000313" key="7">
    <source>
        <dbReference type="Proteomes" id="UP000600877"/>
    </source>
</evidence>
<dbReference type="InterPro" id="IPR058909">
    <property type="entry name" value="CD_NTase_C"/>
</dbReference>
<evidence type="ECO:0000313" key="6">
    <source>
        <dbReference type="EMBL" id="GGX87797.1"/>
    </source>
</evidence>
<accession>A0ABQ2YM79</accession>
<dbReference type="EMBL" id="BMYW01000004">
    <property type="protein sequence ID" value="GGX87797.1"/>
    <property type="molecule type" value="Genomic_DNA"/>
</dbReference>
<dbReference type="Gene3D" id="3.30.460.10">
    <property type="entry name" value="Beta Polymerase, domain 2"/>
    <property type="match status" value="1"/>
</dbReference>
<dbReference type="CDD" id="cd05400">
    <property type="entry name" value="NT_2-5OAS_ClassI-CCAase"/>
    <property type="match status" value="1"/>
</dbReference>
<evidence type="ECO:0000256" key="4">
    <source>
        <dbReference type="ARBA" id="ARBA00023118"/>
    </source>
</evidence>
<keyword evidence="4" id="KW-0051">Antiviral defense</keyword>
<proteinExistence type="predicted"/>